<evidence type="ECO:0008006" key="3">
    <source>
        <dbReference type="Google" id="ProtNLM"/>
    </source>
</evidence>
<evidence type="ECO:0000256" key="1">
    <source>
        <dbReference type="SAM" id="Phobius"/>
    </source>
</evidence>
<proteinExistence type="predicted"/>
<sequence>MNAKIKKYVVPNLPYLFIFWFFCKVGTAYRLAEGADFGAKLIGMMKTIGPAFGTITPDLAGFDLLVGLVGAVVLRLVVYNKVKNAKKFRKDVEYGSARWSA</sequence>
<accession>A0A6N2XD91</accession>
<name>A0A6N2XD91_9FIRM</name>
<keyword evidence="1" id="KW-0812">Transmembrane</keyword>
<dbReference type="EMBL" id="CACRTF010000017">
    <property type="protein sequence ID" value="VYT51620.1"/>
    <property type="molecule type" value="Genomic_DNA"/>
</dbReference>
<organism evidence="2">
    <name type="scientific">Enterocloster bolteae</name>
    <dbReference type="NCBI Taxonomy" id="208479"/>
    <lineage>
        <taxon>Bacteria</taxon>
        <taxon>Bacillati</taxon>
        <taxon>Bacillota</taxon>
        <taxon>Clostridia</taxon>
        <taxon>Lachnospirales</taxon>
        <taxon>Lachnospiraceae</taxon>
        <taxon>Enterocloster</taxon>
    </lineage>
</organism>
<reference evidence="2" key="1">
    <citation type="submission" date="2019-11" db="EMBL/GenBank/DDBJ databases">
        <authorList>
            <person name="Feng L."/>
        </authorList>
    </citation>
    <scope>NUCLEOTIDE SEQUENCE</scope>
    <source>
        <strain evidence="2">CbolteaeLFYP116</strain>
    </source>
</reference>
<feature type="transmembrane region" description="Helical" evidence="1">
    <location>
        <begin position="12"/>
        <end position="32"/>
    </location>
</feature>
<dbReference type="AlphaFoldDB" id="A0A6N2XD91"/>
<protein>
    <recommendedName>
        <fullName evidence="3">Conjugal transfer protein TraG</fullName>
    </recommendedName>
</protein>
<keyword evidence="1" id="KW-1133">Transmembrane helix</keyword>
<evidence type="ECO:0000313" key="2">
    <source>
        <dbReference type="EMBL" id="VYT51620.1"/>
    </source>
</evidence>
<feature type="transmembrane region" description="Helical" evidence="1">
    <location>
        <begin position="59"/>
        <end position="79"/>
    </location>
</feature>
<gene>
    <name evidence="2" type="ORF">CBLFYP116_04763</name>
</gene>
<keyword evidence="1" id="KW-0472">Membrane</keyword>